<dbReference type="Proteomes" id="UP001328107">
    <property type="component" value="Unassembled WGS sequence"/>
</dbReference>
<evidence type="ECO:0008006" key="5">
    <source>
        <dbReference type="Google" id="ProtNLM"/>
    </source>
</evidence>
<accession>A0AAN4ZMM0</accession>
<sequence>FPLKRKNFSGERGYLFGVYRMMLFMFASVDIYYAIVHFLVMPILESWDNAVCMAGHGYFSGKIGVSYFGGV</sequence>
<dbReference type="InterPro" id="IPR019428">
    <property type="entry name" value="7TM_GPCR_serpentine_rcpt_Str"/>
</dbReference>
<reference evidence="4" key="1">
    <citation type="submission" date="2022-10" db="EMBL/GenBank/DDBJ databases">
        <title>Genome assembly of Pristionchus species.</title>
        <authorList>
            <person name="Yoshida K."/>
            <person name="Sommer R.J."/>
        </authorList>
    </citation>
    <scope>NUCLEOTIDE SEQUENCE [LARGE SCALE GENOMIC DNA]</scope>
    <source>
        <strain evidence="4">RS5460</strain>
    </source>
</reference>
<gene>
    <name evidence="2" type="ORF">PMAYCL1PPCAC_13710</name>
    <name evidence="3" type="ORF">PMAYCL1PPCAC_13711</name>
</gene>
<feature type="non-terminal residue" evidence="3">
    <location>
        <position position="71"/>
    </location>
</feature>
<keyword evidence="1" id="KW-0812">Transmembrane</keyword>
<name>A0AAN4ZMM0_9BILA</name>
<feature type="non-terminal residue" evidence="3">
    <location>
        <position position="1"/>
    </location>
</feature>
<feature type="transmembrane region" description="Helical" evidence="1">
    <location>
        <begin position="21"/>
        <end position="40"/>
    </location>
</feature>
<dbReference type="AlphaFoldDB" id="A0AAN4ZMM0"/>
<reference evidence="3" key="2">
    <citation type="submission" date="2023-06" db="EMBL/GenBank/DDBJ databases">
        <title>Genome assembly of Pristionchus species.</title>
        <authorList>
            <person name="Yoshida K."/>
            <person name="Sommer R.J."/>
        </authorList>
    </citation>
    <scope>NUCLEOTIDE SEQUENCE</scope>
    <source>
        <strain evidence="3 4">RS5460</strain>
    </source>
</reference>
<evidence type="ECO:0000256" key="1">
    <source>
        <dbReference type="SAM" id="Phobius"/>
    </source>
</evidence>
<evidence type="ECO:0000313" key="4">
    <source>
        <dbReference type="Proteomes" id="UP001328107"/>
    </source>
</evidence>
<dbReference type="EMBL" id="BTRK01000003">
    <property type="protein sequence ID" value="GMR43515.1"/>
    <property type="molecule type" value="Genomic_DNA"/>
</dbReference>
<protein>
    <recommendedName>
        <fullName evidence="5">G protein-coupled receptor</fullName>
    </recommendedName>
</protein>
<organism evidence="3 4">
    <name type="scientific">Pristionchus mayeri</name>
    <dbReference type="NCBI Taxonomy" id="1317129"/>
    <lineage>
        <taxon>Eukaryota</taxon>
        <taxon>Metazoa</taxon>
        <taxon>Ecdysozoa</taxon>
        <taxon>Nematoda</taxon>
        <taxon>Chromadorea</taxon>
        <taxon>Rhabditida</taxon>
        <taxon>Rhabditina</taxon>
        <taxon>Diplogasteromorpha</taxon>
        <taxon>Diplogasteroidea</taxon>
        <taxon>Neodiplogasteridae</taxon>
        <taxon>Pristionchus</taxon>
    </lineage>
</organism>
<keyword evidence="1" id="KW-1133">Transmembrane helix</keyword>
<proteinExistence type="predicted"/>
<dbReference type="EMBL" id="BTRK01000003">
    <property type="protein sequence ID" value="GMR43516.1"/>
    <property type="molecule type" value="Genomic_DNA"/>
</dbReference>
<dbReference type="Pfam" id="PF10326">
    <property type="entry name" value="7TM_GPCR_Str"/>
    <property type="match status" value="1"/>
</dbReference>
<keyword evidence="4" id="KW-1185">Reference proteome</keyword>
<evidence type="ECO:0000313" key="2">
    <source>
        <dbReference type="EMBL" id="GMR43515.1"/>
    </source>
</evidence>
<evidence type="ECO:0000313" key="3">
    <source>
        <dbReference type="EMBL" id="GMR43516.1"/>
    </source>
</evidence>
<comment type="caution">
    <text evidence="3">The sequence shown here is derived from an EMBL/GenBank/DDBJ whole genome shotgun (WGS) entry which is preliminary data.</text>
</comment>
<keyword evidence="1" id="KW-0472">Membrane</keyword>